<evidence type="ECO:0000313" key="2">
    <source>
        <dbReference type="EMBL" id="KAL3085363.1"/>
    </source>
</evidence>
<dbReference type="AlphaFoldDB" id="A0ABD2J082"/>
<dbReference type="Proteomes" id="UP001620645">
    <property type="component" value="Unassembled WGS sequence"/>
</dbReference>
<feature type="region of interest" description="Disordered" evidence="1">
    <location>
        <begin position="86"/>
        <end position="118"/>
    </location>
</feature>
<reference evidence="2 3" key="1">
    <citation type="submission" date="2024-10" db="EMBL/GenBank/DDBJ databases">
        <authorList>
            <person name="Kim D."/>
        </authorList>
    </citation>
    <scope>NUCLEOTIDE SEQUENCE [LARGE SCALE GENOMIC DNA]</scope>
    <source>
        <strain evidence="2">Taebaek</strain>
    </source>
</reference>
<keyword evidence="3" id="KW-1185">Reference proteome</keyword>
<comment type="caution">
    <text evidence="2">The sequence shown here is derived from an EMBL/GenBank/DDBJ whole genome shotgun (WGS) entry which is preliminary data.</text>
</comment>
<evidence type="ECO:0000256" key="1">
    <source>
        <dbReference type="SAM" id="MobiDB-lite"/>
    </source>
</evidence>
<dbReference type="EMBL" id="JBICCN010000232">
    <property type="protein sequence ID" value="KAL3085363.1"/>
    <property type="molecule type" value="Genomic_DNA"/>
</dbReference>
<accession>A0ABD2J082</accession>
<name>A0ABD2J082_HETSC</name>
<proteinExistence type="predicted"/>
<protein>
    <submittedName>
        <fullName evidence="2">Uncharacterized protein</fullName>
    </submittedName>
</protein>
<organism evidence="2 3">
    <name type="scientific">Heterodera schachtii</name>
    <name type="common">Sugarbeet cyst nematode worm</name>
    <name type="synonym">Tylenchus schachtii</name>
    <dbReference type="NCBI Taxonomy" id="97005"/>
    <lineage>
        <taxon>Eukaryota</taxon>
        <taxon>Metazoa</taxon>
        <taxon>Ecdysozoa</taxon>
        <taxon>Nematoda</taxon>
        <taxon>Chromadorea</taxon>
        <taxon>Rhabditida</taxon>
        <taxon>Tylenchina</taxon>
        <taxon>Tylenchomorpha</taxon>
        <taxon>Tylenchoidea</taxon>
        <taxon>Heteroderidae</taxon>
        <taxon>Heteroderinae</taxon>
        <taxon>Heterodera</taxon>
    </lineage>
</organism>
<evidence type="ECO:0000313" key="3">
    <source>
        <dbReference type="Proteomes" id="UP001620645"/>
    </source>
</evidence>
<feature type="compositionally biased region" description="Pro residues" evidence="1">
    <location>
        <begin position="97"/>
        <end position="118"/>
    </location>
</feature>
<gene>
    <name evidence="2" type="ORF">niasHS_010432</name>
</gene>
<sequence length="249" mass="27719">MPELEAERKDLLNLTNGMYPHGARTSSCRWRRRLFPVVLVMPSPPPLLFFPVSSAEEGIHETLVTRWDPNAVLGPIIIPEDDYDYEDYGQTTEEPPTTSPPSTEPKPPSDTTPNPPNPSVPTTTWCLLVIIGLAVLVVLQCLCFCCCPSVPRSFGNWFRRVWLRLCSCAGEEGTDADSRAPEFPHTGNSLKHADGESVAQVVRGWLVNMRREKFTYLPGTSTADNKSAESRYMEEDPDVVCTKSHKLGT</sequence>